<keyword evidence="4" id="KW-0479">Metal-binding</keyword>
<dbReference type="SUPFAM" id="SSF81606">
    <property type="entry name" value="PP2C-like"/>
    <property type="match status" value="1"/>
</dbReference>
<dbReference type="SMART" id="SM00332">
    <property type="entry name" value="PP2Cc"/>
    <property type="match status" value="1"/>
</dbReference>
<feature type="region of interest" description="Disordered" evidence="10">
    <location>
        <begin position="484"/>
        <end position="504"/>
    </location>
</feature>
<feature type="compositionally biased region" description="Acidic residues" evidence="10">
    <location>
        <begin position="251"/>
        <end position="285"/>
    </location>
</feature>
<evidence type="ECO:0000256" key="7">
    <source>
        <dbReference type="ARBA" id="ARBA00022912"/>
    </source>
</evidence>
<dbReference type="InterPro" id="IPR001932">
    <property type="entry name" value="PPM-type_phosphatase-like_dom"/>
</dbReference>
<evidence type="ECO:0000256" key="1">
    <source>
        <dbReference type="ARBA" id="ARBA00001936"/>
    </source>
</evidence>
<dbReference type="PANTHER" id="PTHR13832:SF803">
    <property type="entry name" value="PROTEIN PHOSPHATASE 1G"/>
    <property type="match status" value="1"/>
</dbReference>
<evidence type="ECO:0000256" key="4">
    <source>
        <dbReference type="ARBA" id="ARBA00022723"/>
    </source>
</evidence>
<evidence type="ECO:0000256" key="3">
    <source>
        <dbReference type="ARBA" id="ARBA00013081"/>
    </source>
</evidence>
<evidence type="ECO:0000313" key="12">
    <source>
        <dbReference type="EMBL" id="CAB3982639.1"/>
    </source>
</evidence>
<dbReference type="InterPro" id="IPR036457">
    <property type="entry name" value="PPM-type-like_dom_sf"/>
</dbReference>
<dbReference type="Gene3D" id="3.60.40.10">
    <property type="entry name" value="PPM-type phosphatase domain"/>
    <property type="match status" value="2"/>
</dbReference>
<feature type="compositionally biased region" description="Polar residues" evidence="10">
    <location>
        <begin position="181"/>
        <end position="191"/>
    </location>
</feature>
<keyword evidence="6" id="KW-0460">Magnesium</keyword>
<dbReference type="AlphaFoldDB" id="A0A6S7G1J4"/>
<dbReference type="GO" id="GO:0046872">
    <property type="term" value="F:metal ion binding"/>
    <property type="evidence" value="ECO:0007669"/>
    <property type="project" value="UniProtKB-KW"/>
</dbReference>
<dbReference type="EC" id="3.1.3.16" evidence="3"/>
<dbReference type="Proteomes" id="UP001152795">
    <property type="component" value="Unassembled WGS sequence"/>
</dbReference>
<keyword evidence="7 9" id="KW-0904">Protein phosphatase</keyword>
<feature type="domain" description="PPM-type phosphatase" evidence="11">
    <location>
        <begin position="23"/>
        <end position="475"/>
    </location>
</feature>
<accession>A0A6S7G1J4</accession>
<keyword evidence="5 9" id="KW-0378">Hydrolase</keyword>
<organism evidence="12 13">
    <name type="scientific">Paramuricea clavata</name>
    <name type="common">Red gorgonian</name>
    <name type="synonym">Violescent sea-whip</name>
    <dbReference type="NCBI Taxonomy" id="317549"/>
    <lineage>
        <taxon>Eukaryota</taxon>
        <taxon>Metazoa</taxon>
        <taxon>Cnidaria</taxon>
        <taxon>Anthozoa</taxon>
        <taxon>Octocorallia</taxon>
        <taxon>Malacalcyonacea</taxon>
        <taxon>Plexauridae</taxon>
        <taxon>Paramuricea</taxon>
    </lineage>
</organism>
<protein>
    <recommendedName>
        <fullName evidence="3">protein-serine/threonine phosphatase</fullName>
        <ecNumber evidence="3">3.1.3.16</ecNumber>
    </recommendedName>
</protein>
<dbReference type="GO" id="GO:0004722">
    <property type="term" value="F:protein serine/threonine phosphatase activity"/>
    <property type="evidence" value="ECO:0007669"/>
    <property type="project" value="UniProtKB-EC"/>
</dbReference>
<gene>
    <name evidence="12" type="ORF">PACLA_8A020742</name>
</gene>
<evidence type="ECO:0000256" key="2">
    <source>
        <dbReference type="ARBA" id="ARBA00006702"/>
    </source>
</evidence>
<evidence type="ECO:0000259" key="11">
    <source>
        <dbReference type="PROSITE" id="PS51746"/>
    </source>
</evidence>
<dbReference type="PANTHER" id="PTHR13832">
    <property type="entry name" value="PROTEIN PHOSPHATASE 2C"/>
    <property type="match status" value="1"/>
</dbReference>
<keyword evidence="13" id="KW-1185">Reference proteome</keyword>
<proteinExistence type="inferred from homology"/>
<dbReference type="OrthoDB" id="10264738at2759"/>
<dbReference type="Pfam" id="PF00481">
    <property type="entry name" value="PP2C"/>
    <property type="match status" value="2"/>
</dbReference>
<dbReference type="CDD" id="cd00143">
    <property type="entry name" value="PP2Cc"/>
    <property type="match status" value="1"/>
</dbReference>
<feature type="compositionally biased region" description="Basic and acidic residues" evidence="10">
    <location>
        <begin position="488"/>
        <end position="504"/>
    </location>
</feature>
<comment type="cofactor">
    <cofactor evidence="1">
        <name>Mn(2+)</name>
        <dbReference type="ChEBI" id="CHEBI:29035"/>
    </cofactor>
</comment>
<evidence type="ECO:0000313" key="13">
    <source>
        <dbReference type="Proteomes" id="UP001152795"/>
    </source>
</evidence>
<sequence>MGAYLAKPVTTKQSFDDAKGKLSCGGSEMQGWRVSMEDAHSCILDYDDDLSLFAVYDGHGGSEVATYTAENLPNFLKTTDEFKDGNLKECLKNGFLQFDEQLISEGVMTKLREMAGLNDTQTNDNEVNALRQEAELPIHELMSKLKEGGYHIDNIEDDDDDDDEEDDEEEQPDEKEGGESSGNVKDSLNNNHNKKEKEIVKDEKHALKDEKPAVKDQKPAVKDEKPAVKAKSSDEVQETKDEKVNGKKTEDEQEAVDEENEEEEDEDDESEEDEEDDDADDEEEGTQWHEGDEVGFDSGTTAVVALLRKDKLVVANVGDSRCVLCRNGVAIDMSIDHKPDDDNELKRIQNAGGKVTAEGRVNGGLNLSRALGDHRYKGKSDLGPDEQQITAFPDVKETEITEADKFVVLACDGIWNVLTSQEVVDFVSERLEKQSDSDTVSLSKICEELLDRCLSSDTSGDGTGCDNMTAIIVLLTSHKNFKHKGKRKAEVESDENEAKKPKTE</sequence>
<dbReference type="InterPro" id="IPR000222">
    <property type="entry name" value="PP2C_BS"/>
</dbReference>
<evidence type="ECO:0000256" key="9">
    <source>
        <dbReference type="RuleBase" id="RU003465"/>
    </source>
</evidence>
<name>A0A6S7G1J4_PARCT</name>
<keyword evidence="8" id="KW-0464">Manganese</keyword>
<evidence type="ECO:0000256" key="5">
    <source>
        <dbReference type="ARBA" id="ARBA00022801"/>
    </source>
</evidence>
<dbReference type="InterPro" id="IPR015655">
    <property type="entry name" value="PP2C"/>
</dbReference>
<comment type="similarity">
    <text evidence="2 9">Belongs to the PP2C family.</text>
</comment>
<feature type="compositionally biased region" description="Acidic residues" evidence="10">
    <location>
        <begin position="155"/>
        <end position="173"/>
    </location>
</feature>
<comment type="caution">
    <text evidence="12">The sequence shown here is derived from an EMBL/GenBank/DDBJ whole genome shotgun (WGS) entry which is preliminary data.</text>
</comment>
<evidence type="ECO:0000256" key="8">
    <source>
        <dbReference type="ARBA" id="ARBA00023211"/>
    </source>
</evidence>
<evidence type="ECO:0000256" key="6">
    <source>
        <dbReference type="ARBA" id="ARBA00022842"/>
    </source>
</evidence>
<reference evidence="12" key="1">
    <citation type="submission" date="2020-04" db="EMBL/GenBank/DDBJ databases">
        <authorList>
            <person name="Alioto T."/>
            <person name="Alioto T."/>
            <person name="Gomez Garrido J."/>
        </authorList>
    </citation>
    <scope>NUCLEOTIDE SEQUENCE</scope>
    <source>
        <strain evidence="12">A484AB</strain>
    </source>
</reference>
<feature type="compositionally biased region" description="Basic and acidic residues" evidence="10">
    <location>
        <begin position="193"/>
        <end position="250"/>
    </location>
</feature>
<feature type="region of interest" description="Disordered" evidence="10">
    <location>
        <begin position="151"/>
        <end position="296"/>
    </location>
</feature>
<evidence type="ECO:0000256" key="10">
    <source>
        <dbReference type="SAM" id="MobiDB-lite"/>
    </source>
</evidence>
<dbReference type="PROSITE" id="PS01032">
    <property type="entry name" value="PPM_1"/>
    <property type="match status" value="1"/>
</dbReference>
<dbReference type="PROSITE" id="PS51746">
    <property type="entry name" value="PPM_2"/>
    <property type="match status" value="1"/>
</dbReference>
<dbReference type="EMBL" id="CACRXK020000526">
    <property type="protein sequence ID" value="CAB3982639.1"/>
    <property type="molecule type" value="Genomic_DNA"/>
</dbReference>